<evidence type="ECO:0000259" key="2">
    <source>
        <dbReference type="Pfam" id="PF00675"/>
    </source>
</evidence>
<accession>A0A502CW88</accession>
<feature type="domain" description="Peptidase M16 N-terminal" evidence="2">
    <location>
        <begin position="87"/>
        <end position="198"/>
    </location>
</feature>
<feature type="compositionally biased region" description="Basic and acidic residues" evidence="1">
    <location>
        <begin position="35"/>
        <end position="44"/>
    </location>
</feature>
<dbReference type="OrthoDB" id="9811314at2"/>
<proteinExistence type="predicted"/>
<dbReference type="Proteomes" id="UP000317722">
    <property type="component" value="Unassembled WGS sequence"/>
</dbReference>
<dbReference type="InterPro" id="IPR011249">
    <property type="entry name" value="Metalloenz_LuxS/M16"/>
</dbReference>
<dbReference type="SUPFAM" id="SSF63411">
    <property type="entry name" value="LuxS/MPP-like metallohydrolase"/>
    <property type="match status" value="2"/>
</dbReference>
<evidence type="ECO:0000313" key="5">
    <source>
        <dbReference type="Proteomes" id="UP000317722"/>
    </source>
</evidence>
<gene>
    <name evidence="4" type="ORF">EAH86_12280</name>
</gene>
<sequence>MSSVTEGADLPATDHPPTDLPPTEVSVAELPADDTPPRPEVRPPEVWRFATPARHTLSNGIELLSYDIPGQYVISVRTVLPFPLSVEPREVEGVASIMSRLLDEGTAEHSPEEFAELLERKGIALGASVTDGGLGVDLDVPKRRLGEALDLLRQALAEPVFPGPEVDRHRKTRLAQIEQERALAPQRAAQAFIATHFDETDRASRPTAGTTASITALTRQDIVDFHAERVGPTGMTAVIAGDLSGLDVADLAESTLGTWVSATHVPAAETIEPRRATDAARVVFVDRPGSVQSELLVGWTGPDRHAPGGWAAYPVLGFMVGGSPNARIDALLREEKGYTYGIRSVFRPRRVGGLFLTSGSVRADATVESVQLLLDLLASGRDGFRAEEVQAGVDFISKTAPGRFATADAVADEAVTMALDGLTTDFTTKTLEAMRELDGQQLTAAYRDWVQGEWTVVIVGDASTYAEGVRELGIGDVTVVPA</sequence>
<organism evidence="4 5">
    <name type="scientific">Pedococcus bigeumensis</name>
    <dbReference type="NCBI Taxonomy" id="433644"/>
    <lineage>
        <taxon>Bacteria</taxon>
        <taxon>Bacillati</taxon>
        <taxon>Actinomycetota</taxon>
        <taxon>Actinomycetes</taxon>
        <taxon>Micrococcales</taxon>
        <taxon>Intrasporangiaceae</taxon>
        <taxon>Pedococcus</taxon>
    </lineage>
</organism>
<dbReference type="Gene3D" id="3.30.830.10">
    <property type="entry name" value="Metalloenzyme, LuxS/M16 peptidase-like"/>
    <property type="match status" value="2"/>
</dbReference>
<protein>
    <submittedName>
        <fullName evidence="4">Insulinase family protein</fullName>
    </submittedName>
</protein>
<dbReference type="InterPro" id="IPR050361">
    <property type="entry name" value="MPP/UQCRC_Complex"/>
</dbReference>
<reference evidence="4 5" key="1">
    <citation type="journal article" date="2019" name="Environ. Microbiol.">
        <title>Species interactions and distinct microbial communities in high Arctic permafrost affected cryosols are associated with the CH4 and CO2 gas fluxes.</title>
        <authorList>
            <person name="Altshuler I."/>
            <person name="Hamel J."/>
            <person name="Turney S."/>
            <person name="Magnuson E."/>
            <person name="Levesque R."/>
            <person name="Greer C."/>
            <person name="Whyte L.G."/>
        </authorList>
    </citation>
    <scope>NUCLEOTIDE SEQUENCE [LARGE SCALE GENOMIC DNA]</scope>
    <source>
        <strain evidence="4 5">S9.3A</strain>
    </source>
</reference>
<dbReference type="AlphaFoldDB" id="A0A502CW88"/>
<dbReference type="PANTHER" id="PTHR11851">
    <property type="entry name" value="METALLOPROTEASE"/>
    <property type="match status" value="1"/>
</dbReference>
<feature type="region of interest" description="Disordered" evidence="1">
    <location>
        <begin position="1"/>
        <end position="44"/>
    </location>
</feature>
<feature type="domain" description="Peptidase M16 C-terminal" evidence="3">
    <location>
        <begin position="217"/>
        <end position="391"/>
    </location>
</feature>
<evidence type="ECO:0000259" key="3">
    <source>
        <dbReference type="Pfam" id="PF05193"/>
    </source>
</evidence>
<keyword evidence="5" id="KW-1185">Reference proteome</keyword>
<comment type="caution">
    <text evidence="4">The sequence shown here is derived from an EMBL/GenBank/DDBJ whole genome shotgun (WGS) entry which is preliminary data.</text>
</comment>
<dbReference type="EMBL" id="RCZM01000004">
    <property type="protein sequence ID" value="TPG16011.1"/>
    <property type="molecule type" value="Genomic_DNA"/>
</dbReference>
<name>A0A502CW88_9MICO</name>
<dbReference type="InterPro" id="IPR007863">
    <property type="entry name" value="Peptidase_M16_C"/>
</dbReference>
<dbReference type="Pfam" id="PF00675">
    <property type="entry name" value="Peptidase_M16"/>
    <property type="match status" value="1"/>
</dbReference>
<evidence type="ECO:0000313" key="4">
    <source>
        <dbReference type="EMBL" id="TPG16011.1"/>
    </source>
</evidence>
<dbReference type="RefSeq" id="WP_140741098.1">
    <property type="nucleotide sequence ID" value="NZ_RCZM01000004.1"/>
</dbReference>
<dbReference type="InterPro" id="IPR011765">
    <property type="entry name" value="Pept_M16_N"/>
</dbReference>
<dbReference type="Pfam" id="PF05193">
    <property type="entry name" value="Peptidase_M16_C"/>
    <property type="match status" value="1"/>
</dbReference>
<dbReference type="PANTHER" id="PTHR11851:SF224">
    <property type="entry name" value="PROCESSING PROTEASE"/>
    <property type="match status" value="1"/>
</dbReference>
<dbReference type="GO" id="GO:0046872">
    <property type="term" value="F:metal ion binding"/>
    <property type="evidence" value="ECO:0007669"/>
    <property type="project" value="InterPro"/>
</dbReference>
<evidence type="ECO:0000256" key="1">
    <source>
        <dbReference type="SAM" id="MobiDB-lite"/>
    </source>
</evidence>